<organism evidence="2 3">
    <name type="scientific">Pleurodeles waltl</name>
    <name type="common">Iberian ribbed newt</name>
    <dbReference type="NCBI Taxonomy" id="8319"/>
    <lineage>
        <taxon>Eukaryota</taxon>
        <taxon>Metazoa</taxon>
        <taxon>Chordata</taxon>
        <taxon>Craniata</taxon>
        <taxon>Vertebrata</taxon>
        <taxon>Euteleostomi</taxon>
        <taxon>Amphibia</taxon>
        <taxon>Batrachia</taxon>
        <taxon>Caudata</taxon>
        <taxon>Salamandroidea</taxon>
        <taxon>Salamandridae</taxon>
        <taxon>Pleurodelinae</taxon>
        <taxon>Pleurodeles</taxon>
    </lineage>
</organism>
<name>A0AAV7U8Z8_PLEWA</name>
<evidence type="ECO:0000313" key="3">
    <source>
        <dbReference type="Proteomes" id="UP001066276"/>
    </source>
</evidence>
<proteinExistence type="predicted"/>
<gene>
    <name evidence="2" type="ORF">NDU88_002190</name>
</gene>
<feature type="region of interest" description="Disordered" evidence="1">
    <location>
        <begin position="1"/>
        <end position="24"/>
    </location>
</feature>
<accession>A0AAV7U8Z8</accession>
<evidence type="ECO:0000256" key="1">
    <source>
        <dbReference type="SAM" id="MobiDB-lite"/>
    </source>
</evidence>
<reference evidence="2" key="1">
    <citation type="journal article" date="2022" name="bioRxiv">
        <title>Sequencing and chromosome-scale assembly of the giantPleurodeles waltlgenome.</title>
        <authorList>
            <person name="Brown T."/>
            <person name="Elewa A."/>
            <person name="Iarovenko S."/>
            <person name="Subramanian E."/>
            <person name="Araus A.J."/>
            <person name="Petzold A."/>
            <person name="Susuki M."/>
            <person name="Suzuki K.-i.T."/>
            <person name="Hayashi T."/>
            <person name="Toyoda A."/>
            <person name="Oliveira C."/>
            <person name="Osipova E."/>
            <person name="Leigh N.D."/>
            <person name="Simon A."/>
            <person name="Yun M.H."/>
        </authorList>
    </citation>
    <scope>NUCLEOTIDE SEQUENCE</scope>
    <source>
        <strain evidence="2">20211129_DDA</strain>
        <tissue evidence="2">Liver</tissue>
    </source>
</reference>
<evidence type="ECO:0000313" key="2">
    <source>
        <dbReference type="EMBL" id="KAJ1185397.1"/>
    </source>
</evidence>
<keyword evidence="3" id="KW-1185">Reference proteome</keyword>
<dbReference type="EMBL" id="JANPWB010000005">
    <property type="protein sequence ID" value="KAJ1185397.1"/>
    <property type="molecule type" value="Genomic_DNA"/>
</dbReference>
<protein>
    <submittedName>
        <fullName evidence="2">Uncharacterized protein</fullName>
    </submittedName>
</protein>
<comment type="caution">
    <text evidence="2">The sequence shown here is derived from an EMBL/GenBank/DDBJ whole genome shotgun (WGS) entry which is preliminary data.</text>
</comment>
<sequence>MQLIGSETDCKSQQPTMDLGDGTPDRQTNIVLDMLVSAEDAYDVLLNWETNTHRTMEWEAVKAVLQRICFGLTCGVSQQLQLDLAKEKTDLAVIQAEPEVSEEGT</sequence>
<dbReference type="Proteomes" id="UP001066276">
    <property type="component" value="Chromosome 3_1"/>
</dbReference>
<dbReference type="AlphaFoldDB" id="A0AAV7U8Z8"/>